<comment type="caution">
    <text evidence="15">The sequence shown here is derived from an EMBL/GenBank/DDBJ whole genome shotgun (WGS) entry which is preliminary data.</text>
</comment>
<dbReference type="PROSITE" id="PS51746">
    <property type="entry name" value="PPM_2"/>
    <property type="match status" value="1"/>
</dbReference>
<organism evidence="15 16">
    <name type="scientific">Symbiodinium microadriaticum</name>
    <name type="common">Dinoflagellate</name>
    <name type="synonym">Zooxanthella microadriatica</name>
    <dbReference type="NCBI Taxonomy" id="2951"/>
    <lineage>
        <taxon>Eukaryota</taxon>
        <taxon>Sar</taxon>
        <taxon>Alveolata</taxon>
        <taxon>Dinophyceae</taxon>
        <taxon>Suessiales</taxon>
        <taxon>Symbiodiniaceae</taxon>
        <taxon>Symbiodinium</taxon>
    </lineage>
</organism>
<keyword evidence="6 12" id="KW-0378">Hydrolase</keyword>
<feature type="region of interest" description="Disordered" evidence="13">
    <location>
        <begin position="122"/>
        <end position="320"/>
    </location>
</feature>
<dbReference type="GO" id="GO:0016020">
    <property type="term" value="C:membrane"/>
    <property type="evidence" value="ECO:0007669"/>
    <property type="project" value="UniProtKB-SubCell"/>
</dbReference>
<reference evidence="15 16" key="1">
    <citation type="submission" date="2016-02" db="EMBL/GenBank/DDBJ databases">
        <title>Genome analysis of coral dinoflagellate symbionts highlights evolutionary adaptations to a symbiotic lifestyle.</title>
        <authorList>
            <person name="Aranda M."/>
            <person name="Li Y."/>
            <person name="Liew Y.J."/>
            <person name="Baumgarten S."/>
            <person name="Simakov O."/>
            <person name="Wilson M."/>
            <person name="Piel J."/>
            <person name="Ashoor H."/>
            <person name="Bougouffa S."/>
            <person name="Bajic V.B."/>
            <person name="Ryu T."/>
            <person name="Ravasi T."/>
            <person name="Bayer T."/>
            <person name="Micklem G."/>
            <person name="Kim H."/>
            <person name="Bhak J."/>
            <person name="Lajeunesse T.C."/>
            <person name="Voolstra C.R."/>
        </authorList>
    </citation>
    <scope>NUCLEOTIDE SEQUENCE [LARGE SCALE GENOMIC DNA]</scope>
    <source>
        <strain evidence="15 16">CCMP2467</strain>
    </source>
</reference>
<comment type="catalytic activity">
    <reaction evidence="11">
        <text>O-phospho-L-threonyl-[protein] + H2O = L-threonyl-[protein] + phosphate</text>
        <dbReference type="Rhea" id="RHEA:47004"/>
        <dbReference type="Rhea" id="RHEA-COMP:11060"/>
        <dbReference type="Rhea" id="RHEA-COMP:11605"/>
        <dbReference type="ChEBI" id="CHEBI:15377"/>
        <dbReference type="ChEBI" id="CHEBI:30013"/>
        <dbReference type="ChEBI" id="CHEBI:43474"/>
        <dbReference type="ChEBI" id="CHEBI:61977"/>
        <dbReference type="EC" id="3.1.3.16"/>
    </reaction>
</comment>
<dbReference type="InterPro" id="IPR015655">
    <property type="entry name" value="PP2C"/>
</dbReference>
<dbReference type="OMA" id="VQDYPEQ"/>
<feature type="region of interest" description="Disordered" evidence="13">
    <location>
        <begin position="415"/>
        <end position="435"/>
    </location>
</feature>
<accession>A0A1Q9DXA4</accession>
<dbReference type="PANTHER" id="PTHR13832:SF803">
    <property type="entry name" value="PROTEIN PHOSPHATASE 1G"/>
    <property type="match status" value="1"/>
</dbReference>
<evidence type="ECO:0000256" key="7">
    <source>
        <dbReference type="ARBA" id="ARBA00022842"/>
    </source>
</evidence>
<feature type="compositionally biased region" description="Basic and acidic residues" evidence="13">
    <location>
        <begin position="303"/>
        <end position="319"/>
    </location>
</feature>
<comment type="cofactor">
    <cofactor evidence="1">
        <name>Mn(2+)</name>
        <dbReference type="ChEBI" id="CHEBI:29035"/>
    </cofactor>
</comment>
<dbReference type="InterPro" id="IPR001932">
    <property type="entry name" value="PPM-type_phosphatase-like_dom"/>
</dbReference>
<proteinExistence type="inferred from homology"/>
<feature type="domain" description="PPM-type phosphatase" evidence="14">
    <location>
        <begin position="593"/>
        <end position="891"/>
    </location>
</feature>
<evidence type="ECO:0000256" key="8">
    <source>
        <dbReference type="ARBA" id="ARBA00022912"/>
    </source>
</evidence>
<dbReference type="SUPFAM" id="SSF81606">
    <property type="entry name" value="PP2C-like"/>
    <property type="match status" value="1"/>
</dbReference>
<comment type="catalytic activity">
    <reaction evidence="10">
        <text>O-phospho-L-seryl-[protein] + H2O = L-seryl-[protein] + phosphate</text>
        <dbReference type="Rhea" id="RHEA:20629"/>
        <dbReference type="Rhea" id="RHEA-COMP:9863"/>
        <dbReference type="Rhea" id="RHEA-COMP:11604"/>
        <dbReference type="ChEBI" id="CHEBI:15377"/>
        <dbReference type="ChEBI" id="CHEBI:29999"/>
        <dbReference type="ChEBI" id="CHEBI:43474"/>
        <dbReference type="ChEBI" id="CHEBI:83421"/>
        <dbReference type="EC" id="3.1.3.16"/>
    </reaction>
</comment>
<dbReference type="GO" id="GO:0004722">
    <property type="term" value="F:protein serine/threonine phosphatase activity"/>
    <property type="evidence" value="ECO:0007669"/>
    <property type="project" value="UniProtKB-EC"/>
</dbReference>
<evidence type="ECO:0000256" key="6">
    <source>
        <dbReference type="ARBA" id="ARBA00022801"/>
    </source>
</evidence>
<feature type="region of interest" description="Disordered" evidence="13">
    <location>
        <begin position="524"/>
        <end position="551"/>
    </location>
</feature>
<feature type="compositionally biased region" description="Basic and acidic residues" evidence="13">
    <location>
        <begin position="235"/>
        <end position="248"/>
    </location>
</feature>
<dbReference type="Proteomes" id="UP000186817">
    <property type="component" value="Unassembled WGS sequence"/>
</dbReference>
<comment type="similarity">
    <text evidence="3 12">Belongs to the PP2C family.</text>
</comment>
<dbReference type="Pfam" id="PF00481">
    <property type="entry name" value="PP2C"/>
    <property type="match status" value="1"/>
</dbReference>
<keyword evidence="16" id="KW-1185">Reference proteome</keyword>
<gene>
    <name evidence="15" type="ORF">AK812_SmicGene17589</name>
</gene>
<evidence type="ECO:0000256" key="13">
    <source>
        <dbReference type="SAM" id="MobiDB-lite"/>
    </source>
</evidence>
<feature type="compositionally biased region" description="Basic and acidic residues" evidence="13">
    <location>
        <begin position="175"/>
        <end position="192"/>
    </location>
</feature>
<evidence type="ECO:0000256" key="12">
    <source>
        <dbReference type="RuleBase" id="RU003465"/>
    </source>
</evidence>
<sequence>MSDGGSVPASLMSDLDASSEALPAETSAASNSYALPMASSPDSARLSMDSPADGPLLQPASVDIVEPRHPGINGAPKVASSPSQSRIREVKERSSPSGPRRRVSGLARPPLEGRWLQRFEACHAASSERPASATSSTRGASSPGSSRSDPVPHRILRAGDAAQDHQRRPTPSKITRAEVASRSRAKADSYDKLEEEVLSMMSALQRPRDVPQLWDPSKPSVPRAGQTNGRLRSPSPRDPRLRTADRAAARLSTDGGVSVSLSARARQSAGYPVHGRSSRQVLTQKAAAPQRSRMKSGPARTNSLERTRLPESSNHKSAESMEGLMRLSHALGEAQRALELQTEALRCPQQSDLQISKDFELFAGKLQRQLAEAQSTSRALGDYIAKRPSPRATARMPDEPQAARPEEAHQRLLNGNHITSMPIPEEAEECTDEKSRLAHVQDYPEQAEECADEKSRLAHVQDYPEQATLVFALCYTTIAVQGSGGGGGGGDVAGGDSVRAISGSCGSELDRVESMDKAAPLESAAEAEPLGQGNASSLSSPPADEVRREDEMSDHLWEFVVQGQVPGDETADTLRKTVTCFPGDAMSRLAACNVACVCARGHRVDPTVPNQDDLVLAMCSWGDQGSVALYGVFDGHGPAGHRCAAIARGFLPERIFGDPDLLVNPPEVLKSAFAEAQQDMLRQVPTDAYSSGTTATIALVLRGGVQAERDQSSKAGIGPGTTVHTAHVGDSRAILARLSDAAKGGKCFIVKELTKDHRPDDEGEAQRIKDAGGHICLGGGKRARVICESVPGHPGFALTRSLGLAIGRDCGISAEPQVFSHHMPADAEALLILGTDGLFEFCGNRTVAGHLLKHGVTERALEEVVHEAMKLWSANSSNSTVDDATAIAASLGRVEGDNK</sequence>
<keyword evidence="9" id="KW-0464">Manganese</keyword>
<feature type="region of interest" description="Disordered" evidence="13">
    <location>
        <begin position="1"/>
        <end position="110"/>
    </location>
</feature>
<dbReference type="InterPro" id="IPR036457">
    <property type="entry name" value="PPM-type-like_dom_sf"/>
</dbReference>
<dbReference type="PROSITE" id="PS01032">
    <property type="entry name" value="PPM_1"/>
    <property type="match status" value="1"/>
</dbReference>
<evidence type="ECO:0000313" key="15">
    <source>
        <dbReference type="EMBL" id="OLP99797.1"/>
    </source>
</evidence>
<evidence type="ECO:0000256" key="10">
    <source>
        <dbReference type="ARBA" id="ARBA00047761"/>
    </source>
</evidence>
<evidence type="ECO:0000256" key="9">
    <source>
        <dbReference type="ARBA" id="ARBA00023211"/>
    </source>
</evidence>
<evidence type="ECO:0000256" key="4">
    <source>
        <dbReference type="ARBA" id="ARBA00013081"/>
    </source>
</evidence>
<dbReference type="SMART" id="SM00332">
    <property type="entry name" value="PP2Cc"/>
    <property type="match status" value="1"/>
</dbReference>
<evidence type="ECO:0000259" key="14">
    <source>
        <dbReference type="PROSITE" id="PS51746"/>
    </source>
</evidence>
<evidence type="ECO:0000256" key="11">
    <source>
        <dbReference type="ARBA" id="ARBA00048336"/>
    </source>
</evidence>
<feature type="compositionally biased region" description="Low complexity" evidence="13">
    <location>
        <begin position="129"/>
        <end position="148"/>
    </location>
</feature>
<name>A0A1Q9DXA4_SYMMI</name>
<keyword evidence="7" id="KW-0460">Magnesium</keyword>
<dbReference type="EC" id="3.1.3.16" evidence="4"/>
<evidence type="ECO:0000256" key="2">
    <source>
        <dbReference type="ARBA" id="ARBA00004170"/>
    </source>
</evidence>
<evidence type="ECO:0000256" key="1">
    <source>
        <dbReference type="ARBA" id="ARBA00001936"/>
    </source>
</evidence>
<dbReference type="OrthoDB" id="10264738at2759"/>
<dbReference type="AlphaFoldDB" id="A0A1Q9DXA4"/>
<keyword evidence="5" id="KW-0479">Metal-binding</keyword>
<dbReference type="EMBL" id="LSRX01000349">
    <property type="protein sequence ID" value="OLP99797.1"/>
    <property type="molecule type" value="Genomic_DNA"/>
</dbReference>
<evidence type="ECO:0000256" key="5">
    <source>
        <dbReference type="ARBA" id="ARBA00022723"/>
    </source>
</evidence>
<keyword evidence="8 12" id="KW-0904">Protein phosphatase</keyword>
<dbReference type="InterPro" id="IPR000222">
    <property type="entry name" value="PP2C_BS"/>
</dbReference>
<dbReference type="CDD" id="cd00143">
    <property type="entry name" value="PP2Cc"/>
    <property type="match status" value="1"/>
</dbReference>
<dbReference type="Gene3D" id="3.60.40.10">
    <property type="entry name" value="PPM-type phosphatase domain"/>
    <property type="match status" value="1"/>
</dbReference>
<dbReference type="PANTHER" id="PTHR13832">
    <property type="entry name" value="PROTEIN PHOSPHATASE 2C"/>
    <property type="match status" value="1"/>
</dbReference>
<protein>
    <recommendedName>
        <fullName evidence="4">protein-serine/threonine phosphatase</fullName>
        <ecNumber evidence="4">3.1.3.16</ecNumber>
    </recommendedName>
</protein>
<evidence type="ECO:0000313" key="16">
    <source>
        <dbReference type="Proteomes" id="UP000186817"/>
    </source>
</evidence>
<comment type="subcellular location">
    <subcellularLocation>
        <location evidence="2">Membrane</location>
        <topology evidence="2">Peripheral membrane protein</topology>
    </subcellularLocation>
</comment>
<evidence type="ECO:0000256" key="3">
    <source>
        <dbReference type="ARBA" id="ARBA00006702"/>
    </source>
</evidence>
<dbReference type="GO" id="GO:0046872">
    <property type="term" value="F:metal ion binding"/>
    <property type="evidence" value="ECO:0007669"/>
    <property type="project" value="UniProtKB-KW"/>
</dbReference>